<evidence type="ECO:0000313" key="1">
    <source>
        <dbReference type="EMBL" id="CAK79801.1"/>
    </source>
</evidence>
<dbReference type="KEGG" id="ptm:GSPATT00014732001"/>
<evidence type="ECO:0000313" key="2">
    <source>
        <dbReference type="Proteomes" id="UP000000600"/>
    </source>
</evidence>
<name>A0D9T4_PARTE</name>
<sequence>MRSILHFIILKKRILPYFLQPNLRIQDLSKFRINGCVSIVYLRNIIMKQIIQIFLSFHIDRNTLKQIILNIYKFTQFQFKFHDYLLREHIGYELINTHQVLVINILIKRLNHQSLDRVEYILGTFKKEISRRILVTIVNKYFQPVKLNYNNQVNINQLNDLINQQKQNTINLQDFSIFIMIKYSKCIKSFNSLIYIQFFLRDSDEFVVQLYFNNSEIFQISSLIINYYCSIHAIFWISLKFAQEIASFSLVKRSGNFLS</sequence>
<evidence type="ECO:0008006" key="3">
    <source>
        <dbReference type="Google" id="ProtNLM"/>
    </source>
</evidence>
<accession>A0D9T4</accession>
<keyword evidence="2" id="KW-1185">Reference proteome</keyword>
<dbReference type="InParanoid" id="A0D9T4"/>
<protein>
    <recommendedName>
        <fullName evidence="3">Transmembrane protein</fullName>
    </recommendedName>
</protein>
<dbReference type="RefSeq" id="XP_001447198.1">
    <property type="nucleotide sequence ID" value="XM_001447161.1"/>
</dbReference>
<reference evidence="1 2" key="1">
    <citation type="journal article" date="2006" name="Nature">
        <title>Global trends of whole-genome duplications revealed by the ciliate Paramecium tetraurelia.</title>
        <authorList>
            <consortium name="Genoscope"/>
            <person name="Aury J.-M."/>
            <person name="Jaillon O."/>
            <person name="Duret L."/>
            <person name="Noel B."/>
            <person name="Jubin C."/>
            <person name="Porcel B.M."/>
            <person name="Segurens B."/>
            <person name="Daubin V."/>
            <person name="Anthouard V."/>
            <person name="Aiach N."/>
            <person name="Arnaiz O."/>
            <person name="Billaut A."/>
            <person name="Beisson J."/>
            <person name="Blanc I."/>
            <person name="Bouhouche K."/>
            <person name="Camara F."/>
            <person name="Duharcourt S."/>
            <person name="Guigo R."/>
            <person name="Gogendeau D."/>
            <person name="Katinka M."/>
            <person name="Keller A.-M."/>
            <person name="Kissmehl R."/>
            <person name="Klotz C."/>
            <person name="Koll F."/>
            <person name="Le Moue A."/>
            <person name="Lepere C."/>
            <person name="Malinsky S."/>
            <person name="Nowacki M."/>
            <person name="Nowak J.K."/>
            <person name="Plattner H."/>
            <person name="Poulain J."/>
            <person name="Ruiz F."/>
            <person name="Serrano V."/>
            <person name="Zagulski M."/>
            <person name="Dessen P."/>
            <person name="Betermier M."/>
            <person name="Weissenbach J."/>
            <person name="Scarpelli C."/>
            <person name="Schachter V."/>
            <person name="Sperling L."/>
            <person name="Meyer E."/>
            <person name="Cohen J."/>
            <person name="Wincker P."/>
        </authorList>
    </citation>
    <scope>NUCLEOTIDE SEQUENCE [LARGE SCALE GENOMIC DNA]</scope>
    <source>
        <strain evidence="1 2">Stock d4-2</strain>
    </source>
</reference>
<dbReference type="GeneID" id="5032983"/>
<dbReference type="HOGENOM" id="CLU_1075442_0_0_1"/>
<proteinExistence type="predicted"/>
<gene>
    <name evidence="1" type="ORF">GSPATT00014732001</name>
</gene>
<dbReference type="AlphaFoldDB" id="A0D9T4"/>
<dbReference type="Proteomes" id="UP000000600">
    <property type="component" value="Unassembled WGS sequence"/>
</dbReference>
<organism evidence="1 2">
    <name type="scientific">Paramecium tetraurelia</name>
    <dbReference type="NCBI Taxonomy" id="5888"/>
    <lineage>
        <taxon>Eukaryota</taxon>
        <taxon>Sar</taxon>
        <taxon>Alveolata</taxon>
        <taxon>Ciliophora</taxon>
        <taxon>Intramacronucleata</taxon>
        <taxon>Oligohymenophorea</taxon>
        <taxon>Peniculida</taxon>
        <taxon>Parameciidae</taxon>
        <taxon>Paramecium</taxon>
    </lineage>
</organism>
<dbReference type="EMBL" id="CT868341">
    <property type="protein sequence ID" value="CAK79801.1"/>
    <property type="molecule type" value="Genomic_DNA"/>
</dbReference>